<dbReference type="Gene3D" id="3.30.300.30">
    <property type="match status" value="1"/>
</dbReference>
<dbReference type="InterPro" id="IPR020845">
    <property type="entry name" value="AMP-binding_CS"/>
</dbReference>
<dbReference type="InterPro" id="IPR045851">
    <property type="entry name" value="AMP-bd_C_sf"/>
</dbReference>
<comment type="caution">
    <text evidence="7">The sequence shown here is derived from an EMBL/GenBank/DDBJ whole genome shotgun (WGS) entry which is preliminary data.</text>
</comment>
<name>A0A2U1FCX7_9PSEU</name>
<organism evidence="7 8">
    <name type="scientific">Actinomycetospora cinnamomea</name>
    <dbReference type="NCBI Taxonomy" id="663609"/>
    <lineage>
        <taxon>Bacteria</taxon>
        <taxon>Bacillati</taxon>
        <taxon>Actinomycetota</taxon>
        <taxon>Actinomycetes</taxon>
        <taxon>Pseudonocardiales</taxon>
        <taxon>Pseudonocardiaceae</taxon>
        <taxon>Actinomycetospora</taxon>
    </lineage>
</organism>
<accession>A0A2U1FCX7</accession>
<protein>
    <submittedName>
        <fullName evidence="7">Fatty-acyl-CoA synthase</fullName>
    </submittedName>
</protein>
<dbReference type="Pfam" id="PF13193">
    <property type="entry name" value="AMP-binding_C"/>
    <property type="match status" value="1"/>
</dbReference>
<evidence type="ECO:0000256" key="2">
    <source>
        <dbReference type="ARBA" id="ARBA00022598"/>
    </source>
</evidence>
<evidence type="ECO:0000259" key="5">
    <source>
        <dbReference type="Pfam" id="PF00501"/>
    </source>
</evidence>
<keyword evidence="3" id="KW-0276">Fatty acid metabolism</keyword>
<keyword evidence="2" id="KW-0436">Ligase</keyword>
<evidence type="ECO:0000256" key="1">
    <source>
        <dbReference type="ARBA" id="ARBA00006432"/>
    </source>
</evidence>
<dbReference type="Proteomes" id="UP000245639">
    <property type="component" value="Unassembled WGS sequence"/>
</dbReference>
<dbReference type="InterPro" id="IPR042099">
    <property type="entry name" value="ANL_N_sf"/>
</dbReference>
<dbReference type="PROSITE" id="PS00455">
    <property type="entry name" value="AMP_BINDING"/>
    <property type="match status" value="1"/>
</dbReference>
<keyword evidence="4" id="KW-0443">Lipid metabolism</keyword>
<dbReference type="PANTHER" id="PTHR43859:SF4">
    <property type="entry name" value="BUTANOATE--COA LIGASE AAE1-RELATED"/>
    <property type="match status" value="1"/>
</dbReference>
<feature type="domain" description="AMP-binding enzyme C-terminal" evidence="6">
    <location>
        <begin position="440"/>
        <end position="512"/>
    </location>
</feature>
<dbReference type="RefSeq" id="WP_116708263.1">
    <property type="nucleotide sequence ID" value="NZ_QEKW01000005.1"/>
</dbReference>
<dbReference type="GO" id="GO:0016874">
    <property type="term" value="F:ligase activity"/>
    <property type="evidence" value="ECO:0007669"/>
    <property type="project" value="UniProtKB-KW"/>
</dbReference>
<dbReference type="CDD" id="cd12118">
    <property type="entry name" value="ttLC_FACS_AEE21_like"/>
    <property type="match status" value="1"/>
</dbReference>
<dbReference type="PANTHER" id="PTHR43859">
    <property type="entry name" value="ACYL-ACTIVATING ENZYME"/>
    <property type="match status" value="1"/>
</dbReference>
<dbReference type="Gene3D" id="3.40.50.12780">
    <property type="entry name" value="N-terminal domain of ligase-like"/>
    <property type="match status" value="1"/>
</dbReference>
<evidence type="ECO:0000259" key="6">
    <source>
        <dbReference type="Pfam" id="PF13193"/>
    </source>
</evidence>
<comment type="similarity">
    <text evidence="1">Belongs to the ATP-dependent AMP-binding enzyme family.</text>
</comment>
<evidence type="ECO:0000256" key="4">
    <source>
        <dbReference type="ARBA" id="ARBA00023098"/>
    </source>
</evidence>
<gene>
    <name evidence="7" type="ORF">C8D89_10562</name>
</gene>
<keyword evidence="8" id="KW-1185">Reference proteome</keyword>
<feature type="domain" description="AMP-dependent synthetase/ligase" evidence="5">
    <location>
        <begin position="21"/>
        <end position="382"/>
    </location>
</feature>
<dbReference type="GO" id="GO:0006631">
    <property type="term" value="P:fatty acid metabolic process"/>
    <property type="evidence" value="ECO:0007669"/>
    <property type="project" value="UniProtKB-KW"/>
</dbReference>
<dbReference type="SUPFAM" id="SSF56801">
    <property type="entry name" value="Acetyl-CoA synthetase-like"/>
    <property type="match status" value="1"/>
</dbReference>
<dbReference type="Pfam" id="PF00501">
    <property type="entry name" value="AMP-binding"/>
    <property type="match status" value="1"/>
</dbReference>
<dbReference type="EMBL" id="QEKW01000005">
    <property type="protein sequence ID" value="PVZ09989.1"/>
    <property type="molecule type" value="Genomic_DNA"/>
</dbReference>
<evidence type="ECO:0000313" key="8">
    <source>
        <dbReference type="Proteomes" id="UP000245639"/>
    </source>
</evidence>
<evidence type="ECO:0000256" key="3">
    <source>
        <dbReference type="ARBA" id="ARBA00022832"/>
    </source>
</evidence>
<dbReference type="FunFam" id="3.30.300.30:FF:000008">
    <property type="entry name" value="2,3-dihydroxybenzoate-AMP ligase"/>
    <property type="match status" value="1"/>
</dbReference>
<reference evidence="7 8" key="1">
    <citation type="submission" date="2018-04" db="EMBL/GenBank/DDBJ databases">
        <title>Genomic Encyclopedia of Type Strains, Phase IV (KMG-IV): sequencing the most valuable type-strain genomes for metagenomic binning, comparative biology and taxonomic classification.</title>
        <authorList>
            <person name="Goeker M."/>
        </authorList>
    </citation>
    <scope>NUCLEOTIDE SEQUENCE [LARGE SCALE GENOMIC DNA]</scope>
    <source>
        <strain evidence="7 8">DSM 45771</strain>
    </source>
</reference>
<sequence>MERVTPAPFSFTELTPTAFLDRSAHAFASRDAIVDEGVRFTYAEFGARSRRLAGALHELGIEPGDRVAALCTNSHVMLECHHGVPYAGAVLVPLNTRLSVDEIVHIVEHSGARLLIVTRELVTQARAVAERTGVELVEEGERYESIVAEAPERVVPVGDERGLLAINYTSGTTGRPKGVMYHHRGANLQALAMAFHLRLEPASRYLWTLPMFHCDGWCFPWAVTAAGALHVCLRAIDAEEIWRLIRTEGVTHYCAAPTVLTMIAHAQAAKEGPAPERVTVATGGAPPSPTLLAQMDELGMSITHLYGLTETYGPAAVNDWQPEWDHLDATEQARLKARQGVGNVIAQRLRVLDEQTGVEVPSDGETMGELVLRGNDVMLGYYRDPEATAEVDARIPGEHADRGWFRTGDLGVVHPDGYVEIRDRSKDVIISGGENIASVEVERVLDSHPAVIESAVVGAPDERWGEVPVAYVAVREEVAPDELIAHVRTHLARFKAPKRIVFGELPKTSTGKIQKNVLRDQG</sequence>
<dbReference type="OrthoDB" id="9803968at2"/>
<dbReference type="InterPro" id="IPR000873">
    <property type="entry name" value="AMP-dep_synth/lig_dom"/>
</dbReference>
<dbReference type="InterPro" id="IPR025110">
    <property type="entry name" value="AMP-bd_C"/>
</dbReference>
<evidence type="ECO:0000313" key="7">
    <source>
        <dbReference type="EMBL" id="PVZ09989.1"/>
    </source>
</evidence>
<proteinExistence type="inferred from homology"/>
<dbReference type="AlphaFoldDB" id="A0A2U1FCX7"/>